<sequence length="323" mass="36413">MTDETDNADRAVDKFTEIILACAVSCIPRGQRKKFSPFWNKELQTLKENRDKAVIGLNLLVSKDLLGCPPVCLNQELEDIFNSPFSHWELEWGIKQFPQRKSVGLDGILPEFLAHLGNEAKRVLLKLINLTWASGIPNMWRKGEIIPILKDCKNPAHLASFRPITLTCVMCKLTEHLIQVLTLSTKPKAIQLFYGDYQLQRTQEATYLGIVLDSRLSWNKQASRVQAVGKTRNELLKRLSGVKWGTTQDLLCTTYKSYIRPAIQYGSELLVTASEAVQNKIETVQNNALRIITGGAFSTPIQTMQIQANVEPLTFGGKWELLS</sequence>
<dbReference type="AlphaFoldDB" id="A0A8X6H3N3"/>
<dbReference type="OrthoDB" id="6435936at2759"/>
<proteinExistence type="predicted"/>
<accession>A0A8X6H3N3</accession>
<keyword evidence="1" id="KW-0808">Transferase</keyword>
<comment type="caution">
    <text evidence="1">The sequence shown here is derived from an EMBL/GenBank/DDBJ whole genome shotgun (WGS) entry which is preliminary data.</text>
</comment>
<evidence type="ECO:0000313" key="2">
    <source>
        <dbReference type="Proteomes" id="UP000887116"/>
    </source>
</evidence>
<dbReference type="GO" id="GO:0003964">
    <property type="term" value="F:RNA-directed DNA polymerase activity"/>
    <property type="evidence" value="ECO:0007669"/>
    <property type="project" value="UniProtKB-KW"/>
</dbReference>
<protein>
    <submittedName>
        <fullName evidence="1">Putative RNA-directed DNA polymerase from transposon BS</fullName>
    </submittedName>
</protein>
<dbReference type="EMBL" id="BMAO01020313">
    <property type="protein sequence ID" value="GFQ66482.1"/>
    <property type="molecule type" value="Genomic_DNA"/>
</dbReference>
<keyword evidence="1" id="KW-0695">RNA-directed DNA polymerase</keyword>
<keyword evidence="2" id="KW-1185">Reference proteome</keyword>
<dbReference type="InterPro" id="IPR052560">
    <property type="entry name" value="RdDP_mobile_element"/>
</dbReference>
<reference evidence="1" key="1">
    <citation type="submission" date="2020-07" db="EMBL/GenBank/DDBJ databases">
        <title>Multicomponent nature underlies the extraordinary mechanical properties of spider dragline silk.</title>
        <authorList>
            <person name="Kono N."/>
            <person name="Nakamura H."/>
            <person name="Mori M."/>
            <person name="Yoshida Y."/>
            <person name="Ohtoshi R."/>
            <person name="Malay A.D."/>
            <person name="Moran D.A.P."/>
            <person name="Tomita M."/>
            <person name="Numata K."/>
            <person name="Arakawa K."/>
        </authorList>
    </citation>
    <scope>NUCLEOTIDE SEQUENCE</scope>
</reference>
<organism evidence="1 2">
    <name type="scientific">Trichonephila clavata</name>
    <name type="common">Joro spider</name>
    <name type="synonym">Nephila clavata</name>
    <dbReference type="NCBI Taxonomy" id="2740835"/>
    <lineage>
        <taxon>Eukaryota</taxon>
        <taxon>Metazoa</taxon>
        <taxon>Ecdysozoa</taxon>
        <taxon>Arthropoda</taxon>
        <taxon>Chelicerata</taxon>
        <taxon>Arachnida</taxon>
        <taxon>Araneae</taxon>
        <taxon>Araneomorphae</taxon>
        <taxon>Entelegynae</taxon>
        <taxon>Araneoidea</taxon>
        <taxon>Nephilidae</taxon>
        <taxon>Trichonephila</taxon>
    </lineage>
</organism>
<name>A0A8X6H3N3_TRICU</name>
<dbReference type="PANTHER" id="PTHR36688:SF1">
    <property type="entry name" value="ENDONUCLEASE_EXONUCLEASE_PHOSPHATASE DOMAIN-CONTAINING PROTEIN"/>
    <property type="match status" value="1"/>
</dbReference>
<dbReference type="PANTHER" id="PTHR36688">
    <property type="entry name" value="ENDO/EXONUCLEASE/PHOSPHATASE DOMAIN-CONTAINING PROTEIN"/>
    <property type="match status" value="1"/>
</dbReference>
<keyword evidence="1" id="KW-0548">Nucleotidyltransferase</keyword>
<gene>
    <name evidence="1" type="primary">RTase_13</name>
    <name evidence="1" type="ORF">TNCT_709881</name>
</gene>
<evidence type="ECO:0000313" key="1">
    <source>
        <dbReference type="EMBL" id="GFQ66482.1"/>
    </source>
</evidence>
<dbReference type="Proteomes" id="UP000887116">
    <property type="component" value="Unassembled WGS sequence"/>
</dbReference>